<feature type="compositionally biased region" description="Acidic residues" evidence="1">
    <location>
        <begin position="38"/>
        <end position="56"/>
    </location>
</feature>
<organism evidence="2 3">
    <name type="scientific">Chaetomidium leptoderma</name>
    <dbReference type="NCBI Taxonomy" id="669021"/>
    <lineage>
        <taxon>Eukaryota</taxon>
        <taxon>Fungi</taxon>
        <taxon>Dikarya</taxon>
        <taxon>Ascomycota</taxon>
        <taxon>Pezizomycotina</taxon>
        <taxon>Sordariomycetes</taxon>
        <taxon>Sordariomycetidae</taxon>
        <taxon>Sordariales</taxon>
        <taxon>Chaetomiaceae</taxon>
        <taxon>Chaetomidium</taxon>
    </lineage>
</organism>
<dbReference type="Proteomes" id="UP001302745">
    <property type="component" value="Unassembled WGS sequence"/>
</dbReference>
<protein>
    <submittedName>
        <fullName evidence="2">Uncharacterized protein</fullName>
    </submittedName>
</protein>
<feature type="region of interest" description="Disordered" evidence="1">
    <location>
        <begin position="1"/>
        <end position="56"/>
    </location>
</feature>
<accession>A0AAN6ZT08</accession>
<gene>
    <name evidence="2" type="ORF">C8A00DRAFT_36588</name>
</gene>
<keyword evidence="3" id="KW-1185">Reference proteome</keyword>
<name>A0AAN6ZT08_9PEZI</name>
<reference evidence="2" key="2">
    <citation type="submission" date="2023-05" db="EMBL/GenBank/DDBJ databases">
        <authorList>
            <consortium name="Lawrence Berkeley National Laboratory"/>
            <person name="Steindorff A."/>
            <person name="Hensen N."/>
            <person name="Bonometti L."/>
            <person name="Westerberg I."/>
            <person name="Brannstrom I.O."/>
            <person name="Guillou S."/>
            <person name="Cros-Aarteil S."/>
            <person name="Calhoun S."/>
            <person name="Haridas S."/>
            <person name="Kuo A."/>
            <person name="Mondo S."/>
            <person name="Pangilinan J."/>
            <person name="Riley R."/>
            <person name="Labutti K."/>
            <person name="Andreopoulos B."/>
            <person name="Lipzen A."/>
            <person name="Chen C."/>
            <person name="Yanf M."/>
            <person name="Daum C."/>
            <person name="Ng V."/>
            <person name="Clum A."/>
            <person name="Ohm R."/>
            <person name="Martin F."/>
            <person name="Silar P."/>
            <person name="Natvig D."/>
            <person name="Lalanne C."/>
            <person name="Gautier V."/>
            <person name="Ament-Velasquez S.L."/>
            <person name="Kruys A."/>
            <person name="Hutchinson M.I."/>
            <person name="Powell A.J."/>
            <person name="Barry K."/>
            <person name="Miller A.N."/>
            <person name="Grigoriev I.V."/>
            <person name="Debuchy R."/>
            <person name="Gladieux P."/>
            <person name="Thoren M.H."/>
            <person name="Johannesson H."/>
        </authorList>
    </citation>
    <scope>NUCLEOTIDE SEQUENCE</scope>
    <source>
        <strain evidence="2">CBS 538.74</strain>
    </source>
</reference>
<dbReference type="EMBL" id="MU857050">
    <property type="protein sequence ID" value="KAK4150800.1"/>
    <property type="molecule type" value="Genomic_DNA"/>
</dbReference>
<sequence>MAQKQSQAIFKHQTSHDHSDNESPREGKRQKLNHAITDESDFEGDEEWQSQEDDGECDGYEFVLDDGFEGEGKIDLTDFYADIDPPALHSNTNEPEADAANTARFESSITRFIRFMSEWCREIGTLDEYTKMEPVVRPLTKRQFEVLLAADPQALSSRVLTFIPDKVKAILGKQSLTINDLTHLPRVALDSRDYGCYFALSTRRIDAADLSAPSPVSTNDKTHEVGPRIRSGRVARERITRFYAFSSRQGVTTAFFILASLPRTDAENKSTAYLTEGLMQVYLNVVVKARSFKVQHHPAVSDFIDNMRSSVFGDPKSLGFAAPDFSKFALNGAWCLAQGEPAIPSHTQGCGNPECSRPEDGTTFVGEGENRRCRACYRYRDDHGGKERPKEQVEWSRKVEVQLSLPQDGCKNPNCLRREGETRFHWHGEDRRCAACYQWRKDHDGEERTKEQVELSLFNEQQSRLPQDGCKKPNCLRPETEPGLFHGWADDRRCVPCHKWRRDKGEERPKHKVEWLNQIQAQRMQKRVKEEVQAPSQAQAPVPPTEIMSEPVGPKAGCRNPNCRRPEEKGVVFYGKGVERRCNACIQWRSSHNGQERPKEKVQAHLQRLARKAAKLKGEEE</sequence>
<feature type="region of interest" description="Disordered" evidence="1">
    <location>
        <begin position="533"/>
        <end position="553"/>
    </location>
</feature>
<evidence type="ECO:0000313" key="2">
    <source>
        <dbReference type="EMBL" id="KAK4150800.1"/>
    </source>
</evidence>
<evidence type="ECO:0000256" key="1">
    <source>
        <dbReference type="SAM" id="MobiDB-lite"/>
    </source>
</evidence>
<comment type="caution">
    <text evidence="2">The sequence shown here is derived from an EMBL/GenBank/DDBJ whole genome shotgun (WGS) entry which is preliminary data.</text>
</comment>
<feature type="compositionally biased region" description="Basic and acidic residues" evidence="1">
    <location>
        <begin position="14"/>
        <end position="29"/>
    </location>
</feature>
<proteinExistence type="predicted"/>
<evidence type="ECO:0000313" key="3">
    <source>
        <dbReference type="Proteomes" id="UP001302745"/>
    </source>
</evidence>
<reference evidence="2" key="1">
    <citation type="journal article" date="2023" name="Mol. Phylogenet. Evol.">
        <title>Genome-scale phylogeny and comparative genomics of the fungal order Sordariales.</title>
        <authorList>
            <person name="Hensen N."/>
            <person name="Bonometti L."/>
            <person name="Westerberg I."/>
            <person name="Brannstrom I.O."/>
            <person name="Guillou S."/>
            <person name="Cros-Aarteil S."/>
            <person name="Calhoun S."/>
            <person name="Haridas S."/>
            <person name="Kuo A."/>
            <person name="Mondo S."/>
            <person name="Pangilinan J."/>
            <person name="Riley R."/>
            <person name="LaButti K."/>
            <person name="Andreopoulos B."/>
            <person name="Lipzen A."/>
            <person name="Chen C."/>
            <person name="Yan M."/>
            <person name="Daum C."/>
            <person name="Ng V."/>
            <person name="Clum A."/>
            <person name="Steindorff A."/>
            <person name="Ohm R.A."/>
            <person name="Martin F."/>
            <person name="Silar P."/>
            <person name="Natvig D.O."/>
            <person name="Lalanne C."/>
            <person name="Gautier V."/>
            <person name="Ament-Velasquez S.L."/>
            <person name="Kruys A."/>
            <person name="Hutchinson M.I."/>
            <person name="Powell A.J."/>
            <person name="Barry K."/>
            <person name="Miller A.N."/>
            <person name="Grigoriev I.V."/>
            <person name="Debuchy R."/>
            <person name="Gladieux P."/>
            <person name="Hiltunen Thoren M."/>
            <person name="Johannesson H."/>
        </authorList>
    </citation>
    <scope>NUCLEOTIDE SEQUENCE</scope>
    <source>
        <strain evidence="2">CBS 538.74</strain>
    </source>
</reference>
<dbReference type="AlphaFoldDB" id="A0AAN6ZT08"/>